<dbReference type="Pfam" id="PF00651">
    <property type="entry name" value="BTB"/>
    <property type="match status" value="1"/>
</dbReference>
<dbReference type="EMBL" id="AUPC02000121">
    <property type="protein sequence ID" value="POG70449.1"/>
    <property type="molecule type" value="Genomic_DNA"/>
</dbReference>
<dbReference type="InterPro" id="IPR002083">
    <property type="entry name" value="MATH/TRAF_dom"/>
</dbReference>
<dbReference type="STRING" id="747089.A0A2H5SI47"/>
<dbReference type="InterPro" id="IPR000210">
    <property type="entry name" value="BTB/POZ_dom"/>
</dbReference>
<keyword evidence="2" id="KW-1185">Reference proteome</keyword>
<dbReference type="CDD" id="cd18186">
    <property type="entry name" value="BTB_POZ_ZBTB_KLHL-like"/>
    <property type="match status" value="1"/>
</dbReference>
<dbReference type="InterPro" id="IPR011333">
    <property type="entry name" value="SKP1/BTB/POZ_sf"/>
</dbReference>
<protein>
    <submittedName>
        <fullName evidence="1">Uncharacterized protein</fullName>
    </submittedName>
</protein>
<dbReference type="Proteomes" id="UP000018888">
    <property type="component" value="Unassembled WGS sequence"/>
</dbReference>
<reference evidence="1 2" key="2">
    <citation type="journal article" date="2018" name="New Phytol.">
        <title>High intraspecific genome diversity in the model arbuscular mycorrhizal symbiont Rhizophagus irregularis.</title>
        <authorList>
            <person name="Chen E.C.H."/>
            <person name="Morin E."/>
            <person name="Beaudet D."/>
            <person name="Noel J."/>
            <person name="Yildirir G."/>
            <person name="Ndikumana S."/>
            <person name="Charron P."/>
            <person name="St-Onge C."/>
            <person name="Giorgi J."/>
            <person name="Kruger M."/>
            <person name="Marton T."/>
            <person name="Ropars J."/>
            <person name="Grigoriev I.V."/>
            <person name="Hainaut M."/>
            <person name="Henrissat B."/>
            <person name="Roux C."/>
            <person name="Martin F."/>
            <person name="Corradi N."/>
        </authorList>
    </citation>
    <scope>NUCLEOTIDE SEQUENCE [LARGE SCALE GENOMIC DNA]</scope>
    <source>
        <strain evidence="1 2">DAOM 197198</strain>
    </source>
</reference>
<dbReference type="SMART" id="SM00225">
    <property type="entry name" value="BTB"/>
    <property type="match status" value="1"/>
</dbReference>
<accession>A0A2H5SI47</accession>
<dbReference type="GO" id="GO:0030163">
    <property type="term" value="P:protein catabolic process"/>
    <property type="evidence" value="ECO:0007669"/>
    <property type="project" value="UniProtKB-ARBA"/>
</dbReference>
<evidence type="ECO:0000313" key="1">
    <source>
        <dbReference type="EMBL" id="POG70449.1"/>
    </source>
</evidence>
<dbReference type="Gene3D" id="3.30.710.10">
    <property type="entry name" value="Potassium Channel Kv1.1, Chain A"/>
    <property type="match status" value="1"/>
</dbReference>
<evidence type="ECO:0000313" key="2">
    <source>
        <dbReference type="Proteomes" id="UP000018888"/>
    </source>
</evidence>
<sequence length="396" mass="47463">MRLYIVFSFLSFFFFLNHVIGFKYSSDVTCAFINSQANNEIFYTYTWVIKDFQDFCNKEYSGNIFSEKFYSPMLNNQEENYAWRISLYPRFSYSRREYISVYLIAFQTNQEKLNGLKNRQTRIKFEIYLSDNNIESITRESLKLLSQSEIESHTFLFDKNIISLDYYEFCEVSNIFPNGNTSKSANLIIRLHFYKNENSTESIPNYDNNYNSQDYFKQFEEFEHYFNNDIFSDITFKFSCGSEIKASKMFLAFKSLHFKKLFEQIDKDSNALIFHIEGVSYNCFHKLLYFVYTGRIDNNLSYNELIELYKESNWREINDLKEITSCRIIKFINESTWDEILLLGWKSNNNVLKNSAMKFLSDNWTKVKDTDKMRNFENVANIEWLEELFIAKLFGV</sequence>
<dbReference type="InterPro" id="IPR008974">
    <property type="entry name" value="TRAF-like"/>
</dbReference>
<reference evidence="1 2" key="1">
    <citation type="journal article" date="2013" name="Proc. Natl. Acad. Sci. U.S.A.">
        <title>Genome of an arbuscular mycorrhizal fungus provides insight into the oldest plant symbiosis.</title>
        <authorList>
            <person name="Tisserant E."/>
            <person name="Malbreil M."/>
            <person name="Kuo A."/>
            <person name="Kohler A."/>
            <person name="Symeonidi A."/>
            <person name="Balestrini R."/>
            <person name="Charron P."/>
            <person name="Duensing N."/>
            <person name="Frei Dit Frey N."/>
            <person name="Gianinazzi-Pearson V."/>
            <person name="Gilbert L.B."/>
            <person name="Handa Y."/>
            <person name="Herr J.R."/>
            <person name="Hijri M."/>
            <person name="Koul R."/>
            <person name="Kawaguchi M."/>
            <person name="Krajinski F."/>
            <person name="Lammers P.J."/>
            <person name="Masclaux F.G."/>
            <person name="Murat C."/>
            <person name="Morin E."/>
            <person name="Ndikumana S."/>
            <person name="Pagni M."/>
            <person name="Petitpierre D."/>
            <person name="Requena N."/>
            <person name="Rosikiewicz P."/>
            <person name="Riley R."/>
            <person name="Saito K."/>
            <person name="San Clemente H."/>
            <person name="Shapiro H."/>
            <person name="van Tuinen D."/>
            <person name="Becard G."/>
            <person name="Bonfante P."/>
            <person name="Paszkowski U."/>
            <person name="Shachar-Hill Y.Y."/>
            <person name="Tuskan G.A."/>
            <person name="Young P.W."/>
            <person name="Sanders I.R."/>
            <person name="Henrissat B."/>
            <person name="Rensing S.A."/>
            <person name="Grigoriev I.V."/>
            <person name="Corradi N."/>
            <person name="Roux C."/>
            <person name="Martin F."/>
        </authorList>
    </citation>
    <scope>NUCLEOTIDE SEQUENCE [LARGE SCALE GENOMIC DNA]</scope>
    <source>
        <strain evidence="1 2">DAOM 197198</strain>
    </source>
</reference>
<gene>
    <name evidence="1" type="ORF">GLOIN_2v1616485</name>
</gene>
<dbReference type="PANTHER" id="PTHR24413">
    <property type="entry name" value="SPECKLE-TYPE POZ PROTEIN"/>
    <property type="match status" value="1"/>
</dbReference>
<dbReference type="PROSITE" id="PS50097">
    <property type="entry name" value="BTB"/>
    <property type="match status" value="1"/>
</dbReference>
<dbReference type="VEuPathDB" id="FungiDB:RhiirFUN_008891"/>
<name>A0A2H5SI47_RHIID</name>
<dbReference type="Gene3D" id="2.60.210.10">
    <property type="entry name" value="Apoptosis, Tumor Necrosis Factor Receptor Associated Protein 2, Chain A"/>
    <property type="match status" value="1"/>
</dbReference>
<dbReference type="AlphaFoldDB" id="A0A2H5SI47"/>
<dbReference type="SUPFAM" id="SSF54695">
    <property type="entry name" value="POZ domain"/>
    <property type="match status" value="1"/>
</dbReference>
<dbReference type="SUPFAM" id="SSF49599">
    <property type="entry name" value="TRAF domain-like"/>
    <property type="match status" value="1"/>
</dbReference>
<comment type="caution">
    <text evidence="1">The sequence shown here is derived from an EMBL/GenBank/DDBJ whole genome shotgun (WGS) entry which is preliminary data.</text>
</comment>
<organism evidence="1 2">
    <name type="scientific">Rhizophagus irregularis (strain DAOM 181602 / DAOM 197198 / MUCL 43194)</name>
    <name type="common">Arbuscular mycorrhizal fungus</name>
    <name type="synonym">Glomus intraradices</name>
    <dbReference type="NCBI Taxonomy" id="747089"/>
    <lineage>
        <taxon>Eukaryota</taxon>
        <taxon>Fungi</taxon>
        <taxon>Fungi incertae sedis</taxon>
        <taxon>Mucoromycota</taxon>
        <taxon>Glomeromycotina</taxon>
        <taxon>Glomeromycetes</taxon>
        <taxon>Glomerales</taxon>
        <taxon>Glomeraceae</taxon>
        <taxon>Rhizophagus</taxon>
    </lineage>
</organism>
<dbReference type="Pfam" id="PF22486">
    <property type="entry name" value="MATH_2"/>
    <property type="match status" value="1"/>
</dbReference>
<dbReference type="PROSITE" id="PS50144">
    <property type="entry name" value="MATH"/>
    <property type="match status" value="1"/>
</dbReference>
<proteinExistence type="predicted"/>